<dbReference type="InterPro" id="IPR021306">
    <property type="entry name" value="DUF2878"/>
</dbReference>
<dbReference type="Proteomes" id="UP000606935">
    <property type="component" value="Unassembled WGS sequence"/>
</dbReference>
<keyword evidence="1" id="KW-0812">Transmembrane</keyword>
<feature type="transmembrane region" description="Helical" evidence="1">
    <location>
        <begin position="114"/>
        <end position="132"/>
    </location>
</feature>
<reference evidence="2" key="1">
    <citation type="journal article" date="2014" name="Int. J. Syst. Evol. Microbiol.">
        <title>Complete genome sequence of Corynebacterium casei LMG S-19264T (=DSM 44701T), isolated from a smear-ripened cheese.</title>
        <authorList>
            <consortium name="US DOE Joint Genome Institute (JGI-PGF)"/>
            <person name="Walter F."/>
            <person name="Albersmeier A."/>
            <person name="Kalinowski J."/>
            <person name="Ruckert C."/>
        </authorList>
    </citation>
    <scope>NUCLEOTIDE SEQUENCE</scope>
    <source>
        <strain evidence="2">CGMCC 1.7086</strain>
    </source>
</reference>
<keyword evidence="1" id="KW-0472">Membrane</keyword>
<feature type="transmembrane region" description="Helical" evidence="1">
    <location>
        <begin position="86"/>
        <end position="107"/>
    </location>
</feature>
<feature type="transmembrane region" description="Helical" evidence="1">
    <location>
        <begin position="55"/>
        <end position="80"/>
    </location>
</feature>
<proteinExistence type="predicted"/>
<name>A0A917YQ95_9ALTE</name>
<organism evidence="2 3">
    <name type="scientific">Bowmanella pacifica</name>
    <dbReference type="NCBI Taxonomy" id="502051"/>
    <lineage>
        <taxon>Bacteria</taxon>
        <taxon>Pseudomonadati</taxon>
        <taxon>Pseudomonadota</taxon>
        <taxon>Gammaproteobacteria</taxon>
        <taxon>Alteromonadales</taxon>
        <taxon>Alteromonadaceae</taxon>
        <taxon>Bowmanella</taxon>
    </lineage>
</organism>
<comment type="caution">
    <text evidence="2">The sequence shown here is derived from an EMBL/GenBank/DDBJ whole genome shotgun (WGS) entry which is preliminary data.</text>
</comment>
<reference evidence="2" key="2">
    <citation type="submission" date="2020-09" db="EMBL/GenBank/DDBJ databases">
        <authorList>
            <person name="Sun Q."/>
            <person name="Zhou Y."/>
        </authorList>
    </citation>
    <scope>NUCLEOTIDE SEQUENCE</scope>
    <source>
        <strain evidence="2">CGMCC 1.7086</strain>
    </source>
</reference>
<dbReference type="Pfam" id="PF11086">
    <property type="entry name" value="DUF2878"/>
    <property type="match status" value="1"/>
</dbReference>
<dbReference type="EMBL" id="BMLS01000001">
    <property type="protein sequence ID" value="GGO63343.1"/>
    <property type="molecule type" value="Genomic_DNA"/>
</dbReference>
<sequence>MRHIVASGTHATLLNLVWFQLCWLVAVIGRDAWLGLLFLLLMFHLCWPAQGKRDWPAVGCCGVIGILTDGALTQLGLFSFSPAPDFLIPFWLAGLWLAFAGTLSYGLKWLQDKPFLAALLGAIFGPLSYFAGMQLGAVAFDHNLTFTLMILALLWALLMPLFGWITARLMEPTYEKA</sequence>
<dbReference type="AlphaFoldDB" id="A0A917YQ95"/>
<dbReference type="RefSeq" id="WP_188688481.1">
    <property type="nucleotide sequence ID" value="NZ_BMLS01000001.1"/>
</dbReference>
<feature type="transmembrane region" description="Helical" evidence="1">
    <location>
        <begin position="144"/>
        <end position="167"/>
    </location>
</feature>
<keyword evidence="1" id="KW-1133">Transmembrane helix</keyword>
<evidence type="ECO:0000313" key="2">
    <source>
        <dbReference type="EMBL" id="GGO63343.1"/>
    </source>
</evidence>
<evidence type="ECO:0000256" key="1">
    <source>
        <dbReference type="SAM" id="Phobius"/>
    </source>
</evidence>
<gene>
    <name evidence="2" type="ORF">GCM10010982_00160</name>
</gene>
<keyword evidence="3" id="KW-1185">Reference proteome</keyword>
<accession>A0A917YQ95</accession>
<feature type="transmembrane region" description="Helical" evidence="1">
    <location>
        <begin position="17"/>
        <end position="43"/>
    </location>
</feature>
<protein>
    <submittedName>
        <fullName evidence="2">Zinc ABC transporter permease</fullName>
    </submittedName>
</protein>
<evidence type="ECO:0000313" key="3">
    <source>
        <dbReference type="Proteomes" id="UP000606935"/>
    </source>
</evidence>